<keyword evidence="4 7" id="KW-0479">Metal-binding</keyword>
<dbReference type="CDD" id="cd03884">
    <property type="entry name" value="M20_bAS"/>
    <property type="match status" value="1"/>
</dbReference>
<feature type="region of interest" description="Disordered" evidence="9">
    <location>
        <begin position="1"/>
        <end position="26"/>
    </location>
</feature>
<evidence type="ECO:0000256" key="3">
    <source>
        <dbReference type="ARBA" id="ARBA00011738"/>
    </source>
</evidence>
<evidence type="ECO:0000256" key="4">
    <source>
        <dbReference type="ARBA" id="ARBA00022723"/>
    </source>
</evidence>
<comment type="similarity">
    <text evidence="2">Belongs to the peptidase M20 family.</text>
</comment>
<comment type="caution">
    <text evidence="11">The sequence shown here is derived from an EMBL/GenBank/DDBJ whole genome shotgun (WGS) entry which is preliminary data.</text>
</comment>
<evidence type="ECO:0000313" key="11">
    <source>
        <dbReference type="EMBL" id="KAB1633775.1"/>
    </source>
</evidence>
<feature type="binding site" evidence="7">
    <location>
        <position position="135"/>
    </location>
    <ligand>
        <name>Zn(2+)</name>
        <dbReference type="ChEBI" id="CHEBI:29105"/>
        <label>1</label>
    </ligand>
</feature>
<dbReference type="PANTHER" id="PTHR32494:SF19">
    <property type="entry name" value="ALLANTOATE DEIMINASE-RELATED"/>
    <property type="match status" value="1"/>
</dbReference>
<feature type="binding site" evidence="7">
    <location>
        <position position="425"/>
    </location>
    <ligand>
        <name>Zn(2+)</name>
        <dbReference type="ChEBI" id="CHEBI:29105"/>
        <label>2</label>
    </ligand>
</feature>
<accession>A0A7C8FS61</accession>
<dbReference type="PIRSF" id="PIRSF001235">
    <property type="entry name" value="Amidase_carbamoylase"/>
    <property type="match status" value="1"/>
</dbReference>
<protein>
    <submittedName>
        <fullName evidence="11">M20 family metallo-hydrolase</fullName>
    </submittedName>
</protein>
<keyword evidence="12" id="KW-1185">Reference proteome</keyword>
<dbReference type="SUPFAM" id="SSF55031">
    <property type="entry name" value="Bacterial exopeptidase dimerisation domain"/>
    <property type="match status" value="1"/>
</dbReference>
<feature type="binding site" evidence="7">
    <location>
        <position position="170"/>
    </location>
    <ligand>
        <name>Zn(2+)</name>
        <dbReference type="ChEBI" id="CHEBI:29105"/>
        <label>2</label>
    </ligand>
</feature>
<evidence type="ECO:0000313" key="12">
    <source>
        <dbReference type="Proteomes" id="UP000481339"/>
    </source>
</evidence>
<evidence type="ECO:0000256" key="5">
    <source>
        <dbReference type="ARBA" id="ARBA00022801"/>
    </source>
</evidence>
<comment type="subunit">
    <text evidence="3">Homodimer.</text>
</comment>
<dbReference type="InterPro" id="IPR036264">
    <property type="entry name" value="Bact_exopeptidase_dim_dom"/>
</dbReference>
<dbReference type="Pfam" id="PF01546">
    <property type="entry name" value="Peptidase_M20"/>
    <property type="match status" value="1"/>
</dbReference>
<keyword evidence="6" id="KW-0464">Manganese</keyword>
<feature type="binding site" evidence="7">
    <location>
        <position position="135"/>
    </location>
    <ligand>
        <name>Zn(2+)</name>
        <dbReference type="ChEBI" id="CHEBI:29105"/>
        <label>2</label>
    </ligand>
</feature>
<feature type="binding site" evidence="7">
    <location>
        <position position="124"/>
    </location>
    <ligand>
        <name>Zn(2+)</name>
        <dbReference type="ChEBI" id="CHEBI:29105"/>
        <label>1</label>
    </ligand>
</feature>
<evidence type="ECO:0000256" key="1">
    <source>
        <dbReference type="ARBA" id="ARBA00001936"/>
    </source>
</evidence>
<dbReference type="InterPro" id="IPR010158">
    <property type="entry name" value="Amidase_Cbmase"/>
</dbReference>
<feature type="binding site" evidence="8">
    <location>
        <position position="316"/>
    </location>
    <ligand>
        <name>allantoate</name>
        <dbReference type="ChEBI" id="CHEBI:17536"/>
    </ligand>
</feature>
<evidence type="ECO:0000256" key="2">
    <source>
        <dbReference type="ARBA" id="ARBA00006153"/>
    </source>
</evidence>
<dbReference type="PANTHER" id="PTHR32494">
    <property type="entry name" value="ALLANTOATE DEIMINASE-RELATED"/>
    <property type="match status" value="1"/>
</dbReference>
<sequence>MPSPTDPSRPAPAATDWAASTEAPTVEELTTPLRPLAQPGEISPETLSEARHILRRCDQLAALSADPEGIERVSLSREHRMANTLAATWMQELGMRTRQDAVGNLWGRIEGRDPGLPALVLGSHLDTVPGAGRYDGVLGVLLALHVVRRVQERWHEMPVALEVVAFTDEEGTRFGTALMGSRAVAGDPDDAWWTATDARGVSVPDALRGFGLSAERVGDAARDPASIAAYLEAHIEQRPFLERAGQSLGVVTGIAGARRMRIRLRGEARHAGTPYDLRHDALLGASRAITAIMDLAERTGASATVGHIAVAPDAVNVVPGSAEFSLDYRTDDDARRDAEIERIRQELLRICTAGGLELEMADTHRAATVTCAPGLRAAVEQGITETTGEQRPLELFSVAGHDAMAMAGITDMAMMFIRCRGGISHNAAEAVTLDDVARALDAFERAALLVAVRGGGGR</sequence>
<evidence type="ECO:0000256" key="9">
    <source>
        <dbReference type="SAM" id="MobiDB-lite"/>
    </source>
</evidence>
<name>A0A7C8FS61_9MICO</name>
<keyword evidence="7" id="KW-0862">Zinc</keyword>
<keyword evidence="5 11" id="KW-0378">Hydrolase</keyword>
<evidence type="ECO:0000256" key="8">
    <source>
        <dbReference type="PIRSR" id="PIRSR001235-2"/>
    </source>
</evidence>
<dbReference type="NCBIfam" id="TIGR01879">
    <property type="entry name" value="hydantase"/>
    <property type="match status" value="1"/>
</dbReference>
<reference evidence="11 12" key="1">
    <citation type="submission" date="2019-09" db="EMBL/GenBank/DDBJ databases">
        <title>Phylogeny of genus Pseudoclavibacter and closely related genus.</title>
        <authorList>
            <person name="Li Y."/>
        </authorList>
    </citation>
    <scope>NUCLEOTIDE SEQUENCE [LARGE SCALE GENOMIC DNA]</scope>
    <source>
        <strain evidence="11 12">JCM 16921</strain>
    </source>
</reference>
<proteinExistence type="inferred from homology"/>
<evidence type="ECO:0000256" key="7">
    <source>
        <dbReference type="PIRSR" id="PIRSR001235-1"/>
    </source>
</evidence>
<gene>
    <name evidence="11" type="ORF">F8O02_02345</name>
</gene>
<dbReference type="AlphaFoldDB" id="A0A7C8FS61"/>
<dbReference type="OrthoDB" id="9808195at2"/>
<dbReference type="InterPro" id="IPR011650">
    <property type="entry name" value="Peptidase_M20_dimer"/>
</dbReference>
<evidence type="ECO:0000256" key="6">
    <source>
        <dbReference type="ARBA" id="ARBA00023211"/>
    </source>
</evidence>
<dbReference type="InterPro" id="IPR002933">
    <property type="entry name" value="Peptidase_M20"/>
</dbReference>
<comment type="cofactor">
    <cofactor evidence="7">
        <name>Zn(2+)</name>
        <dbReference type="ChEBI" id="CHEBI:29105"/>
    </cofactor>
    <text evidence="7">Binds 2 Zn(2+) ions per subunit.</text>
</comment>
<dbReference type="EMBL" id="WBKA01000001">
    <property type="protein sequence ID" value="KAB1633775.1"/>
    <property type="molecule type" value="Genomic_DNA"/>
</dbReference>
<feature type="domain" description="Peptidase M20 dimerisation" evidence="10">
    <location>
        <begin position="253"/>
        <end position="347"/>
    </location>
</feature>
<organism evidence="11 12">
    <name type="scientific">Pseudoclavibacter caeni</name>
    <dbReference type="NCBI Taxonomy" id="908846"/>
    <lineage>
        <taxon>Bacteria</taxon>
        <taxon>Bacillati</taxon>
        <taxon>Actinomycetota</taxon>
        <taxon>Actinomycetes</taxon>
        <taxon>Micrococcales</taxon>
        <taxon>Microbacteriaceae</taxon>
        <taxon>Pseudoclavibacter</taxon>
    </lineage>
</organism>
<feature type="compositionally biased region" description="Pro residues" evidence="9">
    <location>
        <begin position="1"/>
        <end position="10"/>
    </location>
</feature>
<dbReference type="Proteomes" id="UP000481339">
    <property type="component" value="Unassembled WGS sequence"/>
</dbReference>
<dbReference type="GO" id="GO:0046872">
    <property type="term" value="F:metal ion binding"/>
    <property type="evidence" value="ECO:0007669"/>
    <property type="project" value="UniProtKB-KW"/>
</dbReference>
<dbReference type="RefSeq" id="WP_158035612.1">
    <property type="nucleotide sequence ID" value="NZ_BAAAZV010000013.1"/>
</dbReference>
<evidence type="ECO:0000259" key="10">
    <source>
        <dbReference type="Pfam" id="PF07687"/>
    </source>
</evidence>
<dbReference type="Gene3D" id="3.40.630.10">
    <property type="entry name" value="Zn peptidases"/>
    <property type="match status" value="1"/>
</dbReference>
<feature type="binding site" evidence="8">
    <location>
        <position position="259"/>
    </location>
    <ligand>
        <name>allantoate</name>
        <dbReference type="ChEBI" id="CHEBI:17536"/>
    </ligand>
</feature>
<dbReference type="GO" id="GO:0016813">
    <property type="term" value="F:hydrolase activity, acting on carbon-nitrogen (but not peptide) bonds, in linear amidines"/>
    <property type="evidence" value="ECO:0007669"/>
    <property type="project" value="InterPro"/>
</dbReference>
<dbReference type="SUPFAM" id="SSF53187">
    <property type="entry name" value="Zn-dependent exopeptidases"/>
    <property type="match status" value="1"/>
</dbReference>
<comment type="cofactor">
    <cofactor evidence="1">
        <name>Mn(2+)</name>
        <dbReference type="ChEBI" id="CHEBI:29035"/>
    </cofactor>
</comment>
<feature type="binding site" evidence="7">
    <location>
        <position position="234"/>
    </location>
    <ligand>
        <name>Zn(2+)</name>
        <dbReference type="ChEBI" id="CHEBI:29105"/>
        <label>1</label>
    </ligand>
</feature>
<feature type="binding site" evidence="8">
    <location>
        <position position="329"/>
    </location>
    <ligand>
        <name>allantoate</name>
        <dbReference type="ChEBI" id="CHEBI:17536"/>
    </ligand>
</feature>
<dbReference type="Pfam" id="PF07687">
    <property type="entry name" value="M20_dimer"/>
    <property type="match status" value="1"/>
</dbReference>
<dbReference type="Gene3D" id="3.30.70.360">
    <property type="match status" value="1"/>
</dbReference>